<evidence type="ECO:0000313" key="1">
    <source>
        <dbReference type="EMBL" id="MCX3264219.1"/>
    </source>
</evidence>
<evidence type="ECO:0000313" key="2">
    <source>
        <dbReference type="Proteomes" id="UP001142592"/>
    </source>
</evidence>
<accession>A0A9X3DBE4</accession>
<keyword evidence="2" id="KW-1185">Reference proteome</keyword>
<dbReference type="EMBL" id="JAPJUH010000002">
    <property type="protein sequence ID" value="MCX3264219.1"/>
    <property type="molecule type" value="Genomic_DNA"/>
</dbReference>
<reference evidence="1" key="1">
    <citation type="submission" date="2022-11" db="EMBL/GenBank/DDBJ databases">
        <authorList>
            <person name="Graham C."/>
            <person name="Newman J.D."/>
        </authorList>
    </citation>
    <scope>NUCLEOTIDE SEQUENCE</scope>
    <source>
        <strain evidence="1">DSM 19486</strain>
    </source>
</reference>
<proteinExistence type="predicted"/>
<dbReference type="Proteomes" id="UP001142592">
    <property type="component" value="Unassembled WGS sequence"/>
</dbReference>
<comment type="caution">
    <text evidence="1">The sequence shown here is derived from an EMBL/GenBank/DDBJ whole genome shotgun (WGS) entry which is preliminary data.</text>
</comment>
<dbReference type="AlphaFoldDB" id="A0A9X3DBE4"/>
<sequence length="135" mass="15076">MSKDKLFHRQVNPNFVTNKIISVQAFQPIGEITSQVFKPKKTDEGLLSVYNNDEFTPEASFHHFRSIGFETSGTVSVSEDECSAISLDVIEDNIPFIGHASINMSKETTSSMEKKAKQLKKIALARGWTFGPHTI</sequence>
<gene>
    <name evidence="1" type="ORF">OQZ29_05645</name>
</gene>
<dbReference type="RefSeq" id="WP_010599260.1">
    <property type="nucleotide sequence ID" value="NZ_JAPJUH010000002.1"/>
</dbReference>
<name>A0A9X3DBE4_9SPHI</name>
<organism evidence="1 2">
    <name type="scientific">Pedobacter agri</name>
    <dbReference type="NCBI Taxonomy" id="454586"/>
    <lineage>
        <taxon>Bacteria</taxon>
        <taxon>Pseudomonadati</taxon>
        <taxon>Bacteroidota</taxon>
        <taxon>Sphingobacteriia</taxon>
        <taxon>Sphingobacteriales</taxon>
        <taxon>Sphingobacteriaceae</taxon>
        <taxon>Pedobacter</taxon>
    </lineage>
</organism>
<protein>
    <submittedName>
        <fullName evidence="1">Uncharacterized protein</fullName>
    </submittedName>
</protein>